<name>A0A0S8GEX3_UNCT6</name>
<evidence type="ECO:0000313" key="4">
    <source>
        <dbReference type="Proteomes" id="UP000051717"/>
    </source>
</evidence>
<dbReference type="GO" id="GO:0071281">
    <property type="term" value="P:cellular response to iron ion"/>
    <property type="evidence" value="ECO:0007669"/>
    <property type="project" value="TreeGrafter"/>
</dbReference>
<dbReference type="AlphaFoldDB" id="A0A0S8GEX3"/>
<reference evidence="3 4" key="1">
    <citation type="journal article" date="2015" name="Microbiome">
        <title>Genomic resolution of linkages in carbon, nitrogen, and sulfur cycling among widespread estuary sediment bacteria.</title>
        <authorList>
            <person name="Baker B.J."/>
            <person name="Lazar C.S."/>
            <person name="Teske A.P."/>
            <person name="Dick G.J."/>
        </authorList>
    </citation>
    <scope>NUCLEOTIDE SEQUENCE [LARGE SCALE GENOMIC DNA]</scope>
    <source>
        <strain evidence="3">SM23_40</strain>
    </source>
</reference>
<dbReference type="InterPro" id="IPR002491">
    <property type="entry name" value="ABC_transptr_periplasmic_BD"/>
</dbReference>
<gene>
    <name evidence="3" type="ORF">AMJ82_03795</name>
</gene>
<accession>A0A0S8GEX3</accession>
<dbReference type="NCBIfam" id="NF038402">
    <property type="entry name" value="TroA_like"/>
    <property type="match status" value="1"/>
</dbReference>
<organism evidence="3 4">
    <name type="scientific">candidate division TA06 bacterium SM23_40</name>
    <dbReference type="NCBI Taxonomy" id="1703774"/>
    <lineage>
        <taxon>Bacteria</taxon>
        <taxon>Bacteria division TA06</taxon>
    </lineage>
</organism>
<sequence>MVLEVQPVRLVSLAPNITEILYALGAGTRVVGVTTYCNYPPEVTGTRRVGDFSNPSLERIVTLEPDLVFLTSHEQGPLLSKLEGLGLRAFVVYPQTIAELQGMIGEIGALIGCEDEAETLAAEIGGLWKGAAEERRPRVFLEITEDPLMTVGDDSFVGEMIRLAGGENIAHDLPRRYAVISPERVIAADPEVIIVAHPGASRETVGQRLGWGRIEAVRSGRVYDDIDPDLIMRAGPRVVQGVAALRACISEAR</sequence>
<dbReference type="Proteomes" id="UP000051717">
    <property type="component" value="Unassembled WGS sequence"/>
</dbReference>
<evidence type="ECO:0000259" key="2">
    <source>
        <dbReference type="PROSITE" id="PS50983"/>
    </source>
</evidence>
<protein>
    <recommendedName>
        <fullName evidence="2">Fe/B12 periplasmic-binding domain-containing protein</fullName>
    </recommendedName>
</protein>
<dbReference type="InterPro" id="IPR050902">
    <property type="entry name" value="ABC_Transporter_SBP"/>
</dbReference>
<dbReference type="EMBL" id="LJUI01000020">
    <property type="protein sequence ID" value="KPK70186.1"/>
    <property type="molecule type" value="Genomic_DNA"/>
</dbReference>
<comment type="caution">
    <text evidence="3">The sequence shown here is derived from an EMBL/GenBank/DDBJ whole genome shotgun (WGS) entry which is preliminary data.</text>
</comment>
<dbReference type="Gene3D" id="3.40.50.1980">
    <property type="entry name" value="Nitrogenase molybdenum iron protein domain"/>
    <property type="match status" value="2"/>
</dbReference>
<dbReference type="CDD" id="cd01144">
    <property type="entry name" value="BtuF"/>
    <property type="match status" value="1"/>
</dbReference>
<keyword evidence="1" id="KW-0732">Signal</keyword>
<dbReference type="InterPro" id="IPR054828">
    <property type="entry name" value="Vit_B12_bind_prot"/>
</dbReference>
<dbReference type="PROSITE" id="PS50983">
    <property type="entry name" value="FE_B12_PBP"/>
    <property type="match status" value="1"/>
</dbReference>
<evidence type="ECO:0000313" key="3">
    <source>
        <dbReference type="EMBL" id="KPK70186.1"/>
    </source>
</evidence>
<dbReference type="Pfam" id="PF01497">
    <property type="entry name" value="Peripla_BP_2"/>
    <property type="match status" value="1"/>
</dbReference>
<dbReference type="PANTHER" id="PTHR30535:SF34">
    <property type="entry name" value="MOLYBDATE-BINDING PROTEIN MOLA"/>
    <property type="match status" value="1"/>
</dbReference>
<dbReference type="SUPFAM" id="SSF53807">
    <property type="entry name" value="Helical backbone' metal receptor"/>
    <property type="match status" value="1"/>
</dbReference>
<dbReference type="PANTHER" id="PTHR30535">
    <property type="entry name" value="VITAMIN B12-BINDING PROTEIN"/>
    <property type="match status" value="1"/>
</dbReference>
<evidence type="ECO:0000256" key="1">
    <source>
        <dbReference type="ARBA" id="ARBA00022729"/>
    </source>
</evidence>
<proteinExistence type="predicted"/>
<feature type="domain" description="Fe/B12 periplasmic-binding" evidence="2">
    <location>
        <begin position="9"/>
        <end position="253"/>
    </location>
</feature>